<reference evidence="9" key="1">
    <citation type="submission" date="2020-10" db="EMBL/GenBank/DDBJ databases">
        <authorList>
            <person name="Gilroy R."/>
        </authorList>
    </citation>
    <scope>NUCLEOTIDE SEQUENCE</scope>
    <source>
        <strain evidence="9">CHK190-19873</strain>
    </source>
</reference>
<name>A0A9D1EV06_9FIRM</name>
<dbReference type="Gene3D" id="3.30.70.1450">
    <property type="entry name" value="Regulator of K+ conductance, C-terminal domain"/>
    <property type="match status" value="2"/>
</dbReference>
<dbReference type="PANTHER" id="PTHR43833">
    <property type="entry name" value="POTASSIUM CHANNEL PROTEIN 2-RELATED-RELATED"/>
    <property type="match status" value="1"/>
</dbReference>
<dbReference type="PROSITE" id="PS51202">
    <property type="entry name" value="RCK_C"/>
    <property type="match status" value="2"/>
</dbReference>
<evidence type="ECO:0000259" key="7">
    <source>
        <dbReference type="PROSITE" id="PS51201"/>
    </source>
</evidence>
<organism evidence="9 10">
    <name type="scientific">Candidatus Limivivens intestinipullorum</name>
    <dbReference type="NCBI Taxonomy" id="2840858"/>
    <lineage>
        <taxon>Bacteria</taxon>
        <taxon>Bacillati</taxon>
        <taxon>Bacillota</taxon>
        <taxon>Clostridia</taxon>
        <taxon>Lachnospirales</taxon>
        <taxon>Lachnospiraceae</taxon>
        <taxon>Lachnospiraceae incertae sedis</taxon>
        <taxon>Candidatus Limivivens</taxon>
    </lineage>
</organism>
<evidence type="ECO:0000256" key="5">
    <source>
        <dbReference type="ARBA" id="ARBA00023027"/>
    </source>
</evidence>
<dbReference type="EMBL" id="DVIQ01000099">
    <property type="protein sequence ID" value="HIS32739.1"/>
    <property type="molecule type" value="Genomic_DNA"/>
</dbReference>
<sequence>MKIIIVGCGKVGSTLAEQLSAEDNDIVAVDLDGELVQELADNLDIMGVVGSGTNHKVLLEAGVEEADLLIAVTGSDELNLLCCLIAKKAGDCQTIARVRNPEYSMESGYIKEELGLAMVINPEFAAAEEISRILRFPSAIKIETFAKGRVELLKFRIPAGSALGFMKVQDIINKLRCDVLVCTVERGDQVSIPGGNFELREKDVVSIIAQPKEAAQFFKKIKVQTNQVHDTMIIGGSKLAYYLTLRLLAMGIDVKIIEKDRHRCEELSELLPKATVICGDAVEKELLQEEGLEHADSVVTLTNLDEENILLSLYAQKISKAKVVTKINGIAFDEVINTLDLDTIVYPRYVTSETIIRFVRAMKNSIGSNVETLYRLVNNKVEALEFQIVRTDSRLSRPLEELSLKKNLLIGCIYRNGRMIIPRGQDTMQQGDKVIVVTTTPGLQDISDILAD</sequence>
<evidence type="ECO:0000256" key="1">
    <source>
        <dbReference type="ARBA" id="ARBA00017378"/>
    </source>
</evidence>
<evidence type="ECO:0000313" key="9">
    <source>
        <dbReference type="EMBL" id="HIS32739.1"/>
    </source>
</evidence>
<keyword evidence="2" id="KW-0813">Transport</keyword>
<dbReference type="NCBIfam" id="NF007039">
    <property type="entry name" value="PRK09496.3-2"/>
    <property type="match status" value="1"/>
</dbReference>
<dbReference type="SUPFAM" id="SSF116726">
    <property type="entry name" value="TrkA C-terminal domain-like"/>
    <property type="match status" value="2"/>
</dbReference>
<dbReference type="NCBIfam" id="NF007033">
    <property type="entry name" value="PRK09496.1-5"/>
    <property type="match status" value="1"/>
</dbReference>
<dbReference type="InterPro" id="IPR036721">
    <property type="entry name" value="RCK_C_sf"/>
</dbReference>
<dbReference type="InterPro" id="IPR006037">
    <property type="entry name" value="RCK_C"/>
</dbReference>
<dbReference type="PROSITE" id="PS51201">
    <property type="entry name" value="RCK_N"/>
    <property type="match status" value="2"/>
</dbReference>
<accession>A0A9D1EV06</accession>
<dbReference type="PRINTS" id="PR00335">
    <property type="entry name" value="KUPTAKETRKA"/>
</dbReference>
<feature type="domain" description="RCK N-terminal" evidence="7">
    <location>
        <begin position="1"/>
        <end position="119"/>
    </location>
</feature>
<dbReference type="Proteomes" id="UP000823935">
    <property type="component" value="Unassembled WGS sequence"/>
</dbReference>
<dbReference type="SUPFAM" id="SSF51735">
    <property type="entry name" value="NAD(P)-binding Rossmann-fold domains"/>
    <property type="match status" value="2"/>
</dbReference>
<proteinExistence type="predicted"/>
<keyword evidence="4" id="KW-0630">Potassium</keyword>
<keyword evidence="5" id="KW-0520">NAD</keyword>
<evidence type="ECO:0000256" key="3">
    <source>
        <dbReference type="ARBA" id="ARBA00022538"/>
    </source>
</evidence>
<feature type="domain" description="RCK N-terminal" evidence="7">
    <location>
        <begin position="228"/>
        <end position="345"/>
    </location>
</feature>
<dbReference type="AlphaFoldDB" id="A0A9D1EV06"/>
<evidence type="ECO:0000313" key="10">
    <source>
        <dbReference type="Proteomes" id="UP000823935"/>
    </source>
</evidence>
<dbReference type="InterPro" id="IPR050721">
    <property type="entry name" value="Trk_Ktr_HKT_K-transport"/>
</dbReference>
<keyword evidence="3" id="KW-0633">Potassium transport</keyword>
<dbReference type="Pfam" id="PF02080">
    <property type="entry name" value="TrkA_C"/>
    <property type="match status" value="2"/>
</dbReference>
<keyword evidence="6" id="KW-0406">Ion transport</keyword>
<evidence type="ECO:0000256" key="2">
    <source>
        <dbReference type="ARBA" id="ARBA00022448"/>
    </source>
</evidence>
<dbReference type="NCBIfam" id="NF007031">
    <property type="entry name" value="PRK09496.1-2"/>
    <property type="match status" value="1"/>
</dbReference>
<comment type="caution">
    <text evidence="9">The sequence shown here is derived from an EMBL/GenBank/DDBJ whole genome shotgun (WGS) entry which is preliminary data.</text>
</comment>
<evidence type="ECO:0000256" key="6">
    <source>
        <dbReference type="ARBA" id="ARBA00023065"/>
    </source>
</evidence>
<dbReference type="Gene3D" id="3.40.50.720">
    <property type="entry name" value="NAD(P)-binding Rossmann-like Domain"/>
    <property type="match status" value="2"/>
</dbReference>
<protein>
    <recommendedName>
        <fullName evidence="1">Trk system potassium uptake protein TrkA</fullName>
    </recommendedName>
</protein>
<gene>
    <name evidence="9" type="primary">trkA</name>
    <name evidence="9" type="ORF">IAB44_14525</name>
</gene>
<dbReference type="Pfam" id="PF02254">
    <property type="entry name" value="TrkA_N"/>
    <property type="match status" value="2"/>
</dbReference>
<reference evidence="9" key="2">
    <citation type="journal article" date="2021" name="PeerJ">
        <title>Extensive microbial diversity within the chicken gut microbiome revealed by metagenomics and culture.</title>
        <authorList>
            <person name="Gilroy R."/>
            <person name="Ravi A."/>
            <person name="Getino M."/>
            <person name="Pursley I."/>
            <person name="Horton D.L."/>
            <person name="Alikhan N.F."/>
            <person name="Baker D."/>
            <person name="Gharbi K."/>
            <person name="Hall N."/>
            <person name="Watson M."/>
            <person name="Adriaenssens E.M."/>
            <person name="Foster-Nyarko E."/>
            <person name="Jarju S."/>
            <person name="Secka A."/>
            <person name="Antonio M."/>
            <person name="Oren A."/>
            <person name="Chaudhuri R.R."/>
            <person name="La Ragione R."/>
            <person name="Hildebrand F."/>
            <person name="Pallen M.J."/>
        </authorList>
    </citation>
    <scope>NUCLEOTIDE SEQUENCE</scope>
    <source>
        <strain evidence="9">CHK190-19873</strain>
    </source>
</reference>
<dbReference type="PANTHER" id="PTHR43833:SF5">
    <property type="entry name" value="TRK SYSTEM POTASSIUM UPTAKE PROTEIN TRKA"/>
    <property type="match status" value="1"/>
</dbReference>
<evidence type="ECO:0000259" key="8">
    <source>
        <dbReference type="PROSITE" id="PS51202"/>
    </source>
</evidence>
<dbReference type="InterPro" id="IPR036291">
    <property type="entry name" value="NAD(P)-bd_dom_sf"/>
</dbReference>
<feature type="domain" description="RCK C-terminal" evidence="8">
    <location>
        <begin position="371"/>
        <end position="452"/>
    </location>
</feature>
<dbReference type="GO" id="GO:0015079">
    <property type="term" value="F:potassium ion transmembrane transporter activity"/>
    <property type="evidence" value="ECO:0007669"/>
    <property type="project" value="InterPro"/>
</dbReference>
<dbReference type="InterPro" id="IPR006036">
    <property type="entry name" value="K_uptake_TrkA"/>
</dbReference>
<feature type="domain" description="RCK C-terminal" evidence="8">
    <location>
        <begin position="140"/>
        <end position="224"/>
    </location>
</feature>
<dbReference type="InterPro" id="IPR003148">
    <property type="entry name" value="RCK_N"/>
</dbReference>
<dbReference type="GO" id="GO:0005886">
    <property type="term" value="C:plasma membrane"/>
    <property type="evidence" value="ECO:0007669"/>
    <property type="project" value="InterPro"/>
</dbReference>
<evidence type="ECO:0000256" key="4">
    <source>
        <dbReference type="ARBA" id="ARBA00022958"/>
    </source>
</evidence>